<proteinExistence type="predicted"/>
<dbReference type="RefSeq" id="WP_045956411.1">
    <property type="nucleotide sequence ID" value="NZ_JXXV01000025.1"/>
</dbReference>
<dbReference type="Proteomes" id="UP000033673">
    <property type="component" value="Unassembled WGS sequence"/>
</dbReference>
<evidence type="ECO:0000313" key="3">
    <source>
        <dbReference type="Proteomes" id="UP000033673"/>
    </source>
</evidence>
<protein>
    <submittedName>
        <fullName evidence="2">Lipoprotein</fullName>
    </submittedName>
</protein>
<dbReference type="Pfam" id="PF03923">
    <property type="entry name" value="Lipoprotein_16"/>
    <property type="match status" value="1"/>
</dbReference>
<evidence type="ECO:0000313" key="2">
    <source>
        <dbReference type="EMBL" id="KJY82272.1"/>
    </source>
</evidence>
<evidence type="ECO:0000256" key="1">
    <source>
        <dbReference type="SAM" id="SignalP"/>
    </source>
</evidence>
<dbReference type="PROSITE" id="PS51257">
    <property type="entry name" value="PROKAR_LIPOPROTEIN"/>
    <property type="match status" value="1"/>
</dbReference>
<dbReference type="InterPro" id="IPR005619">
    <property type="entry name" value="Uncharacterised_YajG"/>
</dbReference>
<feature type="signal peptide" evidence="1">
    <location>
        <begin position="1"/>
        <end position="20"/>
    </location>
</feature>
<name>A0A0F4NGL3_9VIBR</name>
<organism evidence="2 3">
    <name type="scientific">Vibrio galatheae</name>
    <dbReference type="NCBI Taxonomy" id="579748"/>
    <lineage>
        <taxon>Bacteria</taxon>
        <taxon>Pseudomonadati</taxon>
        <taxon>Pseudomonadota</taxon>
        <taxon>Gammaproteobacteria</taxon>
        <taxon>Vibrionales</taxon>
        <taxon>Vibrionaceae</taxon>
        <taxon>Vibrio</taxon>
    </lineage>
</organism>
<gene>
    <name evidence="2" type="ORF">TW81_14325</name>
</gene>
<keyword evidence="2" id="KW-0449">Lipoprotein</keyword>
<dbReference type="PATRIC" id="fig|579748.3.peg.2960"/>
<sequence>MRKLVLVASMALLAACSAPQQEQINFMPKAVLSNSDIVQDAAFTLTSKDMRSAQYVALVDSGRSNIEPIHSKQNVRISIENALLDQFKSQGFRSTVNSENSVEVEVQEALVSVKHSVMENQMDGKVVLQITAETPQGKLVKTYTGTAKRTGALSASNEEIEEVLNDVINLVLQEVSNDRELQNYMQERF</sequence>
<comment type="caution">
    <text evidence="2">The sequence shown here is derived from an EMBL/GenBank/DDBJ whole genome shotgun (WGS) entry which is preliminary data.</text>
</comment>
<dbReference type="EMBL" id="JXXV01000025">
    <property type="protein sequence ID" value="KJY82272.1"/>
    <property type="molecule type" value="Genomic_DNA"/>
</dbReference>
<feature type="chain" id="PRO_5002472896" evidence="1">
    <location>
        <begin position="21"/>
        <end position="189"/>
    </location>
</feature>
<accession>A0A0F4NGL3</accession>
<dbReference type="OrthoDB" id="5900953at2"/>
<dbReference type="AlphaFoldDB" id="A0A0F4NGL3"/>
<reference evidence="2 3" key="1">
    <citation type="journal article" date="2015" name="BMC Genomics">
        <title>Genome mining reveals unlocked bioactive potential of marine Gram-negative bacteria.</title>
        <authorList>
            <person name="Machado H."/>
            <person name="Sonnenschein E.C."/>
            <person name="Melchiorsen J."/>
            <person name="Gram L."/>
        </authorList>
    </citation>
    <scope>NUCLEOTIDE SEQUENCE [LARGE SCALE GENOMIC DNA]</scope>
    <source>
        <strain evidence="2 3">S2757</strain>
    </source>
</reference>
<dbReference type="STRING" id="579748.TW81_14325"/>
<keyword evidence="1" id="KW-0732">Signal</keyword>
<keyword evidence="3" id="KW-1185">Reference proteome</keyword>